<dbReference type="EMBL" id="OE842398">
    <property type="protein sequence ID" value="CAD7599917.1"/>
    <property type="molecule type" value="Genomic_DNA"/>
</dbReference>
<dbReference type="InterPro" id="IPR002164">
    <property type="entry name" value="NAP_family"/>
</dbReference>
<evidence type="ECO:0000256" key="1">
    <source>
        <dbReference type="ARBA" id="ARBA00009947"/>
    </source>
</evidence>
<evidence type="ECO:0000256" key="3">
    <source>
        <dbReference type="SAM" id="MobiDB-lite"/>
    </source>
</evidence>
<organism evidence="4">
    <name type="scientific">Timema genevievae</name>
    <name type="common">Walking stick</name>
    <dbReference type="NCBI Taxonomy" id="629358"/>
    <lineage>
        <taxon>Eukaryota</taxon>
        <taxon>Metazoa</taxon>
        <taxon>Ecdysozoa</taxon>
        <taxon>Arthropoda</taxon>
        <taxon>Hexapoda</taxon>
        <taxon>Insecta</taxon>
        <taxon>Pterygota</taxon>
        <taxon>Neoptera</taxon>
        <taxon>Polyneoptera</taxon>
        <taxon>Phasmatodea</taxon>
        <taxon>Timematodea</taxon>
        <taxon>Timematoidea</taxon>
        <taxon>Timematidae</taxon>
        <taxon>Timema</taxon>
    </lineage>
</organism>
<dbReference type="Pfam" id="PF00956">
    <property type="entry name" value="NAP"/>
    <property type="match status" value="1"/>
</dbReference>
<name>A0A7R9PP80_TIMGE</name>
<dbReference type="InterPro" id="IPR037231">
    <property type="entry name" value="NAP-like_sf"/>
</dbReference>
<dbReference type="GO" id="GO:0005634">
    <property type="term" value="C:nucleus"/>
    <property type="evidence" value="ECO:0007669"/>
    <property type="project" value="InterPro"/>
</dbReference>
<dbReference type="Gene3D" id="3.30.1120.90">
    <property type="entry name" value="Nucleosome assembly protein"/>
    <property type="match status" value="1"/>
</dbReference>
<feature type="region of interest" description="Disordered" evidence="3">
    <location>
        <begin position="111"/>
        <end position="160"/>
    </location>
</feature>
<evidence type="ECO:0008006" key="5">
    <source>
        <dbReference type="Google" id="ProtNLM"/>
    </source>
</evidence>
<evidence type="ECO:0000256" key="2">
    <source>
        <dbReference type="RuleBase" id="RU003876"/>
    </source>
</evidence>
<dbReference type="GO" id="GO:0006334">
    <property type="term" value="P:nucleosome assembly"/>
    <property type="evidence" value="ECO:0007669"/>
    <property type="project" value="InterPro"/>
</dbReference>
<comment type="similarity">
    <text evidence="1 2">Belongs to the nucleosome assembly protein (NAP) family.</text>
</comment>
<feature type="compositionally biased region" description="Polar residues" evidence="3">
    <location>
        <begin position="149"/>
        <end position="160"/>
    </location>
</feature>
<accession>A0A7R9PP80</accession>
<evidence type="ECO:0000313" key="4">
    <source>
        <dbReference type="EMBL" id="CAD7599917.1"/>
    </source>
</evidence>
<protein>
    <recommendedName>
        <fullName evidence="5">Nucleosome assembly protein 1-like 1</fullName>
    </recommendedName>
</protein>
<dbReference type="PANTHER" id="PTHR11875">
    <property type="entry name" value="TESTIS-SPECIFIC Y-ENCODED PROTEIN"/>
    <property type="match status" value="1"/>
</dbReference>
<dbReference type="AlphaFoldDB" id="A0A7R9PP80"/>
<gene>
    <name evidence="4" type="ORF">TGEB3V08_LOCUS7486</name>
</gene>
<proteinExistence type="inferred from homology"/>
<sequence length="160" mass="18208">MIDWKKGKNVTVKTIKKKQKHKSRGSVRTVTKTVQNDSFFNFFSPPAMRECITAGSVVVRECITAGSVVVPEDPEAEMDEDTQSLLTTDFEIGHYIRERIVPRAILYFTGEALEDEDFEEEEEGEEGEEEEDDEDDTDYSPNKALPKLPNNTNPNDCKQQ</sequence>
<feature type="compositionally biased region" description="Acidic residues" evidence="3">
    <location>
        <begin position="112"/>
        <end position="138"/>
    </location>
</feature>
<reference evidence="4" key="1">
    <citation type="submission" date="2020-11" db="EMBL/GenBank/DDBJ databases">
        <authorList>
            <person name="Tran Van P."/>
        </authorList>
    </citation>
    <scope>NUCLEOTIDE SEQUENCE</scope>
</reference>
<dbReference type="SUPFAM" id="SSF143113">
    <property type="entry name" value="NAP-like"/>
    <property type="match status" value="1"/>
</dbReference>